<dbReference type="InterPro" id="IPR001867">
    <property type="entry name" value="OmpR/PhoB-type_DNA-bd"/>
</dbReference>
<accession>A0A0B8ZXP0</accession>
<proteinExistence type="predicted"/>
<evidence type="ECO:0000256" key="1">
    <source>
        <dbReference type="ARBA" id="ARBA00022553"/>
    </source>
</evidence>
<dbReference type="EMBL" id="CP014869">
    <property type="protein sequence ID" value="AMT95168.1"/>
    <property type="molecule type" value="Genomic_DNA"/>
</dbReference>
<dbReference type="GO" id="GO:0006355">
    <property type="term" value="P:regulation of DNA-templated transcription"/>
    <property type="evidence" value="ECO:0007669"/>
    <property type="project" value="InterPro"/>
</dbReference>
<keyword evidence="1 6" id="KW-0597">Phosphoprotein</keyword>
<reference evidence="13" key="2">
    <citation type="submission" date="2016-03" db="EMBL/GenBank/DDBJ databases">
        <authorList>
            <person name="Ploux O."/>
        </authorList>
    </citation>
    <scope>NUCLEOTIDE SEQUENCE [LARGE SCALE GENOMIC DNA]</scope>
    <source>
        <strain evidence="13">BS258</strain>
    </source>
</reference>
<sequence length="250" mass="28044">MTADNHTEPQPLVLVADDEPDVLGAVVPFLERSGFRVLPASDGLLALDEIHRHRPDVCVLDVLMPGADGRQVLRRLRQEENWVPVLLLTQVGEGVERAMALEEGADDYLNKPFDPHELVARIRAVLRRTRNDGPPLATAPVLVSSFGLRVDRVGRRAWLGQRELVITPKGFTLLEYLMVHKDELIERSRLLEVLWGFEEAVGTRAVDSRVAELRRVLGEDAAEPRWIATVQGRGYRFVGEVRGEDGQSRL</sequence>
<dbReference type="SMART" id="SM00448">
    <property type="entry name" value="REC"/>
    <property type="match status" value="1"/>
</dbReference>
<dbReference type="RefSeq" id="WP_039211949.1">
    <property type="nucleotide sequence ID" value="NZ_CP014869.1"/>
</dbReference>
<reference evidence="11 12" key="1">
    <citation type="submission" date="2014-11" db="EMBL/GenBank/DDBJ databases">
        <title>Draft Genome Sequence of Brevibacterium linens AE038-8.</title>
        <authorList>
            <person name="Maizel D."/>
            <person name="Utturkar S.M."/>
            <person name="Brown S.D."/>
            <person name="Ferrero M."/>
            <person name="Rosen B.P."/>
        </authorList>
    </citation>
    <scope>NUCLEOTIDE SEQUENCE [LARGE SCALE GENOMIC DNA]</scope>
    <source>
        <strain evidence="11 12">AE038-8</strain>
    </source>
</reference>
<keyword evidence="5" id="KW-0804">Transcription</keyword>
<dbReference type="SUPFAM" id="SSF52172">
    <property type="entry name" value="CheY-like"/>
    <property type="match status" value="1"/>
</dbReference>
<dbReference type="SUPFAM" id="SSF46894">
    <property type="entry name" value="C-terminal effector domain of the bipartite response regulators"/>
    <property type="match status" value="1"/>
</dbReference>
<evidence type="ECO:0000313" key="12">
    <source>
        <dbReference type="Proteomes" id="UP000031488"/>
    </source>
</evidence>
<gene>
    <name evidence="10" type="ORF">A2T55_16845</name>
    <name evidence="11" type="ORF">AE0388_3244</name>
</gene>
<evidence type="ECO:0000313" key="13">
    <source>
        <dbReference type="Proteomes" id="UP000075950"/>
    </source>
</evidence>
<dbReference type="PATRIC" id="fig|1703.6.peg.3201"/>
<evidence type="ECO:0000256" key="4">
    <source>
        <dbReference type="ARBA" id="ARBA00023125"/>
    </source>
</evidence>
<dbReference type="CDD" id="cd00383">
    <property type="entry name" value="trans_reg_C"/>
    <property type="match status" value="1"/>
</dbReference>
<evidence type="ECO:0000259" key="9">
    <source>
        <dbReference type="PROSITE" id="PS51755"/>
    </source>
</evidence>
<evidence type="ECO:0000256" key="3">
    <source>
        <dbReference type="ARBA" id="ARBA00023015"/>
    </source>
</evidence>
<evidence type="ECO:0000313" key="11">
    <source>
        <dbReference type="EMBL" id="KHS51172.1"/>
    </source>
</evidence>
<dbReference type="GO" id="GO:0005829">
    <property type="term" value="C:cytosol"/>
    <property type="evidence" value="ECO:0007669"/>
    <property type="project" value="TreeGrafter"/>
</dbReference>
<dbReference type="SMART" id="SM00862">
    <property type="entry name" value="Trans_reg_C"/>
    <property type="match status" value="1"/>
</dbReference>
<feature type="domain" description="Response regulatory" evidence="8">
    <location>
        <begin position="12"/>
        <end position="126"/>
    </location>
</feature>
<feature type="domain" description="OmpR/PhoB-type" evidence="9">
    <location>
        <begin position="139"/>
        <end position="239"/>
    </location>
</feature>
<evidence type="ECO:0000313" key="10">
    <source>
        <dbReference type="EMBL" id="AMT95168.1"/>
    </source>
</evidence>
<dbReference type="GO" id="GO:0000156">
    <property type="term" value="F:phosphorelay response regulator activity"/>
    <property type="evidence" value="ECO:0007669"/>
    <property type="project" value="TreeGrafter"/>
</dbReference>
<dbReference type="PROSITE" id="PS51755">
    <property type="entry name" value="OMPR_PHOB"/>
    <property type="match status" value="1"/>
</dbReference>
<feature type="modified residue" description="4-aspartylphosphate" evidence="6">
    <location>
        <position position="61"/>
    </location>
</feature>
<dbReference type="OrthoDB" id="162434at2"/>
<dbReference type="Gene3D" id="3.40.50.2300">
    <property type="match status" value="1"/>
</dbReference>
<dbReference type="InterPro" id="IPR016032">
    <property type="entry name" value="Sig_transdc_resp-reg_C-effctor"/>
</dbReference>
<accession>A0A144ML19</accession>
<dbReference type="InterPro" id="IPR039420">
    <property type="entry name" value="WalR-like"/>
</dbReference>
<name>A0A0B8ZXP0_BRELN</name>
<dbReference type="InterPro" id="IPR036388">
    <property type="entry name" value="WH-like_DNA-bd_sf"/>
</dbReference>
<feature type="DNA-binding region" description="OmpR/PhoB-type" evidence="7">
    <location>
        <begin position="139"/>
        <end position="239"/>
    </location>
</feature>
<dbReference type="InterPro" id="IPR001789">
    <property type="entry name" value="Sig_transdc_resp-reg_receiver"/>
</dbReference>
<dbReference type="EMBL" id="JTJZ01000022">
    <property type="protein sequence ID" value="KHS51172.1"/>
    <property type="molecule type" value="Genomic_DNA"/>
</dbReference>
<reference evidence="10" key="3">
    <citation type="submission" date="2016-03" db="EMBL/GenBank/DDBJ databases">
        <authorList>
            <person name="Zhu Y."/>
            <person name="Sun C."/>
        </authorList>
    </citation>
    <scope>NUCLEOTIDE SEQUENCE</scope>
    <source>
        <strain evidence="10">BS258</strain>
    </source>
</reference>
<keyword evidence="2" id="KW-0902">Two-component regulatory system</keyword>
<dbReference type="KEGG" id="bly:A2T55_16845"/>
<keyword evidence="12" id="KW-1185">Reference proteome</keyword>
<evidence type="ECO:0000256" key="7">
    <source>
        <dbReference type="PROSITE-ProRule" id="PRU01091"/>
    </source>
</evidence>
<evidence type="ECO:0000256" key="2">
    <source>
        <dbReference type="ARBA" id="ARBA00023012"/>
    </source>
</evidence>
<dbReference type="STRING" id="1703.BLSMQ_3658"/>
<dbReference type="AlphaFoldDB" id="A0A0B8ZXP0"/>
<dbReference type="Proteomes" id="UP000031488">
    <property type="component" value="Unassembled WGS sequence"/>
</dbReference>
<organism evidence="11 12">
    <name type="scientific">Brevibacterium linens</name>
    <dbReference type="NCBI Taxonomy" id="1703"/>
    <lineage>
        <taxon>Bacteria</taxon>
        <taxon>Bacillati</taxon>
        <taxon>Actinomycetota</taxon>
        <taxon>Actinomycetes</taxon>
        <taxon>Micrococcales</taxon>
        <taxon>Brevibacteriaceae</taxon>
        <taxon>Brevibacterium</taxon>
    </lineage>
</organism>
<dbReference type="Proteomes" id="UP000075950">
    <property type="component" value="Chromosome"/>
</dbReference>
<dbReference type="PANTHER" id="PTHR48111:SF1">
    <property type="entry name" value="TWO-COMPONENT RESPONSE REGULATOR ORR33"/>
    <property type="match status" value="1"/>
</dbReference>
<dbReference type="PROSITE" id="PS50110">
    <property type="entry name" value="RESPONSE_REGULATORY"/>
    <property type="match status" value="1"/>
</dbReference>
<evidence type="ECO:0000256" key="6">
    <source>
        <dbReference type="PROSITE-ProRule" id="PRU00169"/>
    </source>
</evidence>
<dbReference type="Gene3D" id="1.10.10.10">
    <property type="entry name" value="Winged helix-like DNA-binding domain superfamily/Winged helix DNA-binding domain"/>
    <property type="match status" value="1"/>
</dbReference>
<keyword evidence="4 7" id="KW-0238">DNA-binding</keyword>
<evidence type="ECO:0000256" key="5">
    <source>
        <dbReference type="ARBA" id="ARBA00023163"/>
    </source>
</evidence>
<dbReference type="GO" id="GO:0000976">
    <property type="term" value="F:transcription cis-regulatory region binding"/>
    <property type="evidence" value="ECO:0007669"/>
    <property type="project" value="TreeGrafter"/>
</dbReference>
<dbReference type="GO" id="GO:0032993">
    <property type="term" value="C:protein-DNA complex"/>
    <property type="evidence" value="ECO:0007669"/>
    <property type="project" value="TreeGrafter"/>
</dbReference>
<dbReference type="Pfam" id="PF00072">
    <property type="entry name" value="Response_reg"/>
    <property type="match status" value="1"/>
</dbReference>
<dbReference type="PANTHER" id="PTHR48111">
    <property type="entry name" value="REGULATOR OF RPOS"/>
    <property type="match status" value="1"/>
</dbReference>
<keyword evidence="3" id="KW-0805">Transcription regulation</keyword>
<protein>
    <submittedName>
        <fullName evidence="10">DNA-binding response regulator</fullName>
    </submittedName>
    <submittedName>
        <fullName evidence="11">Two component transcriptional regulator, winged helix family</fullName>
    </submittedName>
</protein>
<dbReference type="InterPro" id="IPR011006">
    <property type="entry name" value="CheY-like_superfamily"/>
</dbReference>
<evidence type="ECO:0000259" key="8">
    <source>
        <dbReference type="PROSITE" id="PS50110"/>
    </source>
</evidence>
<dbReference type="Pfam" id="PF00486">
    <property type="entry name" value="Trans_reg_C"/>
    <property type="match status" value="1"/>
</dbReference>